<keyword evidence="3" id="KW-1185">Reference proteome</keyword>
<evidence type="ECO:0000313" key="2">
    <source>
        <dbReference type="EMBL" id="GHE71749.1"/>
    </source>
</evidence>
<comment type="caution">
    <text evidence="2">The sequence shown here is derived from an EMBL/GenBank/DDBJ whole genome shotgun (WGS) entry which is preliminary data.</text>
</comment>
<accession>A0A918ZUY4</accession>
<proteinExistence type="predicted"/>
<sequence>MSRGELVDGAFHSGADRVGGLPDECPLLGADADLQVAEFSRGQAQLRASRGSGCKGGGPDTAGAGPGDG</sequence>
<protein>
    <submittedName>
        <fullName evidence="2">Uncharacterized protein</fullName>
    </submittedName>
</protein>
<reference evidence="2" key="1">
    <citation type="journal article" date="2014" name="Int. J. Syst. Evol. Microbiol.">
        <title>Complete genome sequence of Corynebacterium casei LMG S-19264T (=DSM 44701T), isolated from a smear-ripened cheese.</title>
        <authorList>
            <consortium name="US DOE Joint Genome Institute (JGI-PGF)"/>
            <person name="Walter F."/>
            <person name="Albersmeier A."/>
            <person name="Kalinowski J."/>
            <person name="Ruckert C."/>
        </authorList>
    </citation>
    <scope>NUCLEOTIDE SEQUENCE</scope>
    <source>
        <strain evidence="2">CGMCC 4.7403</strain>
    </source>
</reference>
<feature type="region of interest" description="Disordered" evidence="1">
    <location>
        <begin position="46"/>
        <end position="69"/>
    </location>
</feature>
<dbReference type="Proteomes" id="UP000603227">
    <property type="component" value="Unassembled WGS sequence"/>
</dbReference>
<name>A0A918ZUY4_9ACTN</name>
<gene>
    <name evidence="2" type="ORF">GCM10017771_95660</name>
</gene>
<reference evidence="2" key="2">
    <citation type="submission" date="2020-09" db="EMBL/GenBank/DDBJ databases">
        <authorList>
            <person name="Sun Q."/>
            <person name="Zhou Y."/>
        </authorList>
    </citation>
    <scope>NUCLEOTIDE SEQUENCE</scope>
    <source>
        <strain evidence="2">CGMCC 4.7403</strain>
    </source>
</reference>
<evidence type="ECO:0000256" key="1">
    <source>
        <dbReference type="SAM" id="MobiDB-lite"/>
    </source>
</evidence>
<feature type="compositionally biased region" description="Gly residues" evidence="1">
    <location>
        <begin position="53"/>
        <end position="69"/>
    </location>
</feature>
<organism evidence="2 3">
    <name type="scientific">Streptomyces capitiformicae</name>
    <dbReference type="NCBI Taxonomy" id="2014920"/>
    <lineage>
        <taxon>Bacteria</taxon>
        <taxon>Bacillati</taxon>
        <taxon>Actinomycetota</taxon>
        <taxon>Actinomycetes</taxon>
        <taxon>Kitasatosporales</taxon>
        <taxon>Streptomycetaceae</taxon>
        <taxon>Streptomyces</taxon>
    </lineage>
</organism>
<dbReference type="EMBL" id="BNAT01000083">
    <property type="protein sequence ID" value="GHE71749.1"/>
    <property type="molecule type" value="Genomic_DNA"/>
</dbReference>
<dbReference type="AlphaFoldDB" id="A0A918ZUY4"/>
<evidence type="ECO:0000313" key="3">
    <source>
        <dbReference type="Proteomes" id="UP000603227"/>
    </source>
</evidence>